<dbReference type="HOGENOM" id="CLU_610707_0_0_7"/>
<dbReference type="AlphaFoldDB" id="W4LAM7"/>
<evidence type="ECO:0000313" key="2">
    <source>
        <dbReference type="Proteomes" id="UP000019141"/>
    </source>
</evidence>
<protein>
    <recommendedName>
        <fullName evidence="3">Carboxypeptidase regulatory-like domain-containing protein</fullName>
    </recommendedName>
</protein>
<dbReference type="InterPro" id="IPR008969">
    <property type="entry name" value="CarboxyPept-like_regulatory"/>
</dbReference>
<evidence type="ECO:0008006" key="3">
    <source>
        <dbReference type="Google" id="ProtNLM"/>
    </source>
</evidence>
<keyword evidence="2" id="KW-1185">Reference proteome</keyword>
<dbReference type="SUPFAM" id="SSF49464">
    <property type="entry name" value="Carboxypeptidase regulatory domain-like"/>
    <property type="match status" value="1"/>
</dbReference>
<reference evidence="1 2" key="1">
    <citation type="journal article" date="2014" name="Nature">
        <title>An environmental bacterial taxon with a large and distinct metabolic repertoire.</title>
        <authorList>
            <person name="Wilson M.C."/>
            <person name="Mori T."/>
            <person name="Ruckert C."/>
            <person name="Uria A.R."/>
            <person name="Helf M.J."/>
            <person name="Takada K."/>
            <person name="Gernert C."/>
            <person name="Steffens U.A."/>
            <person name="Heycke N."/>
            <person name="Schmitt S."/>
            <person name="Rinke C."/>
            <person name="Helfrich E.J."/>
            <person name="Brachmann A.O."/>
            <person name="Gurgui C."/>
            <person name="Wakimoto T."/>
            <person name="Kracht M."/>
            <person name="Crusemann M."/>
            <person name="Hentschel U."/>
            <person name="Abe I."/>
            <person name="Matsunaga S."/>
            <person name="Kalinowski J."/>
            <person name="Takeyama H."/>
            <person name="Piel J."/>
        </authorList>
    </citation>
    <scope>NUCLEOTIDE SEQUENCE [LARGE SCALE GENOMIC DNA]</scope>
    <source>
        <strain evidence="2">TSY1</strain>
    </source>
</reference>
<accession>W4LAM7</accession>
<organism evidence="1 2">
    <name type="scientific">Entotheonella factor</name>
    <dbReference type="NCBI Taxonomy" id="1429438"/>
    <lineage>
        <taxon>Bacteria</taxon>
        <taxon>Pseudomonadati</taxon>
        <taxon>Nitrospinota/Tectimicrobiota group</taxon>
        <taxon>Candidatus Tectimicrobiota</taxon>
        <taxon>Candidatus Entotheonellia</taxon>
        <taxon>Candidatus Entotheonellales</taxon>
        <taxon>Candidatus Entotheonellaceae</taxon>
        <taxon>Candidatus Entotheonella</taxon>
    </lineage>
</organism>
<comment type="caution">
    <text evidence="1">The sequence shown here is derived from an EMBL/GenBank/DDBJ whole genome shotgun (WGS) entry which is preliminary data.</text>
</comment>
<gene>
    <name evidence="1" type="ORF">ETSY1_31790</name>
</gene>
<proteinExistence type="predicted"/>
<evidence type="ECO:0000313" key="1">
    <source>
        <dbReference type="EMBL" id="ETW95148.1"/>
    </source>
</evidence>
<sequence length="448" mass="46619">MLLSLNTIFTWCLLVAWLVKPFGFTADAQALLPSDVQTVDATGDTMVNLTLPHGFTLSGAVRTERGDPVALGTLTARSTGGQFTSSLQGGDSAYHIALPGGTYDLNLSIPFLESDETGIPIFVYMASDVVAGLGIAADTTQDLVVPDLPDLVTVTGFVDPQDADTVPTEGALQLVSTDGGTFTLALFEDFYTTRLPLNTYNVSAALTFTEAIGTNGPRTTAKVIVNVDAVTVNDEPTIYDITLPATANLSGTVLDSAAAPLAPARVVATAVDADAAVPSDIDFSCRPEVTFSLVPMPVSGTAFLYREPGESSTVGAYHMPLPIGTYHLNVTLGLELQPEMVPTLVDPEVSSSSIVHIAMPDVALTTDTAQNLAVPALPPVVMVSGLVTDALGQPVANAAVVAMTEALAGVANAVRFLAEVQTQEDGSYELPVLSGTSYTIMACPPRLQ</sequence>
<dbReference type="EMBL" id="AZHW01000952">
    <property type="protein sequence ID" value="ETW95148.1"/>
    <property type="molecule type" value="Genomic_DNA"/>
</dbReference>
<dbReference type="Proteomes" id="UP000019141">
    <property type="component" value="Unassembled WGS sequence"/>
</dbReference>
<dbReference type="Gene3D" id="2.60.40.1120">
    <property type="entry name" value="Carboxypeptidase-like, regulatory domain"/>
    <property type="match status" value="1"/>
</dbReference>
<name>W4LAM7_ENTF1</name>